<dbReference type="InterPro" id="IPR036188">
    <property type="entry name" value="FAD/NAD-bd_sf"/>
</dbReference>
<feature type="active site" description="Proton acceptor" evidence="15">
    <location>
        <position position="590"/>
    </location>
</feature>
<dbReference type="PANTHER" id="PTHR11552:SF147">
    <property type="entry name" value="CHOLINE DEHYDROGENASE, MITOCHONDRIAL"/>
    <property type="match status" value="1"/>
</dbReference>
<evidence type="ECO:0000256" key="15">
    <source>
        <dbReference type="PIRSR" id="PIRSR000137-1"/>
    </source>
</evidence>
<evidence type="ECO:0000256" key="14">
    <source>
        <dbReference type="ARBA" id="ARBA00034059"/>
    </source>
</evidence>
<dbReference type="GO" id="GO:0050660">
    <property type="term" value="F:flavin adenine dinucleotide binding"/>
    <property type="evidence" value="ECO:0007669"/>
    <property type="project" value="InterPro"/>
</dbReference>
<evidence type="ECO:0000256" key="12">
    <source>
        <dbReference type="ARBA" id="ARBA00034029"/>
    </source>
</evidence>
<evidence type="ECO:0000313" key="20">
    <source>
        <dbReference type="EMBL" id="TFK36270.1"/>
    </source>
</evidence>
<keyword evidence="7" id="KW-0285">Flavoprotein</keyword>
<dbReference type="InterPro" id="IPR000172">
    <property type="entry name" value="GMC_OxRdtase_N"/>
</dbReference>
<comment type="cofactor">
    <cofactor evidence="1 16">
        <name>FAD</name>
        <dbReference type="ChEBI" id="CHEBI:57692"/>
    </cofactor>
</comment>
<dbReference type="Pfam" id="PF05199">
    <property type="entry name" value="GMC_oxred_C"/>
    <property type="match status" value="1"/>
</dbReference>
<evidence type="ECO:0000256" key="10">
    <source>
        <dbReference type="ARBA" id="ARBA00033986"/>
    </source>
</evidence>
<evidence type="ECO:0000256" key="7">
    <source>
        <dbReference type="ARBA" id="ARBA00022630"/>
    </source>
</evidence>
<evidence type="ECO:0000256" key="2">
    <source>
        <dbReference type="ARBA" id="ARBA00004613"/>
    </source>
</evidence>
<comment type="catalytic activity">
    <reaction evidence="10">
        <text>pyranose + acceptor = pyranos-2-ulose + reduced acceptor.</text>
        <dbReference type="EC" id="1.1.99.29"/>
    </reaction>
</comment>
<feature type="active site" description="Proton donor" evidence="15">
    <location>
        <position position="546"/>
    </location>
</feature>
<feature type="domain" description="Glucose-methanol-choline oxidoreductase C-terminal" evidence="19">
    <location>
        <begin position="464"/>
        <end position="599"/>
    </location>
</feature>
<dbReference type="Pfam" id="PF00732">
    <property type="entry name" value="GMC_oxred_N"/>
    <property type="match status" value="1"/>
</dbReference>
<keyword evidence="6" id="KW-0964">Secreted</keyword>
<evidence type="ECO:0000256" key="8">
    <source>
        <dbReference type="ARBA" id="ARBA00022827"/>
    </source>
</evidence>
<accession>A0A5C3LTL4</accession>
<comment type="catalytic activity">
    <reaction evidence="11">
        <text>pyranose + acceptor = pyranos-2,3-diulose + reduced acceptor.</text>
        <dbReference type="EC" id="1.1.99.29"/>
    </reaction>
</comment>
<proteinExistence type="inferred from homology"/>
<dbReference type="SUPFAM" id="SSF54373">
    <property type="entry name" value="FAD-linked reductases, C-terminal domain"/>
    <property type="match status" value="1"/>
</dbReference>
<dbReference type="STRING" id="68775.A0A5C3LTL4"/>
<dbReference type="Proteomes" id="UP000308652">
    <property type="component" value="Unassembled WGS sequence"/>
</dbReference>
<evidence type="ECO:0000259" key="18">
    <source>
        <dbReference type="Pfam" id="PF00732"/>
    </source>
</evidence>
<evidence type="ECO:0000256" key="3">
    <source>
        <dbReference type="ARBA" id="ARBA00010790"/>
    </source>
</evidence>
<evidence type="ECO:0000256" key="9">
    <source>
        <dbReference type="ARBA" id="ARBA00024699"/>
    </source>
</evidence>
<evidence type="ECO:0000259" key="19">
    <source>
        <dbReference type="Pfam" id="PF05199"/>
    </source>
</evidence>
<keyword evidence="8 16" id="KW-0274">FAD</keyword>
<feature type="chain" id="PRO_5022970085" description="pyranose dehydrogenase (acceptor)" evidence="17">
    <location>
        <begin position="19"/>
        <end position="611"/>
    </location>
</feature>
<dbReference type="Gene3D" id="3.30.560.10">
    <property type="entry name" value="Glucose Oxidase, domain 3"/>
    <property type="match status" value="1"/>
</dbReference>
<feature type="signal peptide" evidence="17">
    <location>
        <begin position="1"/>
        <end position="18"/>
    </location>
</feature>
<protein>
    <recommendedName>
        <fullName evidence="5">pyranose dehydrogenase (acceptor)</fullName>
        <ecNumber evidence="5">1.1.99.29</ecNumber>
    </recommendedName>
</protein>
<evidence type="ECO:0000256" key="6">
    <source>
        <dbReference type="ARBA" id="ARBA00022525"/>
    </source>
</evidence>
<gene>
    <name evidence="20" type="ORF">BDQ12DRAFT_725304</name>
</gene>
<sequence>MSFINLLFFTIYFITCHCAIYQGFDDLPSKVGIFDFIIVGGGTAGSVIANRLTENVNFHVLVIEAGPSNEGVLNSEVPLFSPRLAGSTFDWNFTTISQPGLKGRALAFPRGHILGGSSSINGMYYTRGSSSDYDRFAKVTGDPGWSWRNMLPYILKSEKWTAPVDNHNTTGQFNPFFHNFKGINSVSLSGVAQTIDDRVLQTTQDLKDEFPFNEDMNSGNPLGLGWLQSTIGNGTRSSAATSYLGSSVTGRSNLHIVLNTRVTRILQSNGGNKPSFRTVEIAMGNTIATLVARKEVILSGGTIGTPHVLLNSGFGDEQELKLMGVPSAVNLPSVGKNLTEQPGMLLTWFVNSTDTADKLGGFSLFQIDSHTDHAYRSFKNNATLQAQLFQQWQSNRTGPLTAADAGVNQVAWLRLPDNATVFSEFNDPSSGRNTPHLELMIANSAFFSTTPGHFVSGSVALVTPLSRGSVSLASNNPLENPLIDPGFLSSDFDVFAMRSAINNAKRFFAAPAWQGYVLQPSGSFANVTNDEELEDFIRSNVAGVAHPVGTAAMSHRDANYGVVDPDLRVKGVEGLRIVDASVMPFVTSGHTQAPVYAIAERASDLIKSSWN</sequence>
<name>A0A5C3LTL4_9AGAR</name>
<feature type="binding site" evidence="16">
    <location>
        <position position="262"/>
    </location>
    <ligand>
        <name>FAD</name>
        <dbReference type="ChEBI" id="CHEBI:57692"/>
    </ligand>
</feature>
<dbReference type="PANTHER" id="PTHR11552">
    <property type="entry name" value="GLUCOSE-METHANOL-CHOLINE GMC OXIDOREDUCTASE"/>
    <property type="match status" value="1"/>
</dbReference>
<comment type="catalytic activity">
    <reaction evidence="13">
        <text>a pyranoside + acceptor = a pyranosid-3-ulose + reduced acceptor.</text>
        <dbReference type="EC" id="1.1.99.29"/>
    </reaction>
</comment>
<dbReference type="OrthoDB" id="269227at2759"/>
<comment type="similarity">
    <text evidence="3">Belongs to the GMC oxidoreductase family.</text>
</comment>
<comment type="function">
    <text evidence="9">Catalyzes the single-oxidation or sequential double oxidation reaction of carbohydrates primarily at carbon-2 and/or carbon-3 with the concomitant reduction of the flavin. The enzyme exhibits a broad sugar substrate specificity, oxidizing different aldopyranoses to the corresponding C-1, C-2, C-3 or C-1,2, C-2,3 and C-3,4 (di)dehydro sugars with substrate-specific regioselectivity. Accepts only a narrow range of electron acceptors such as substituted benzoquinones and complexed metal ions and reacts extremely slowly with O(2) as acceptor. May play a role in the natural recycling of plant matter by oxidizing all major monosaccharides in lignocellulose and by reducing quinone compounds or reactive radical species generated during lignin depolymerization.</text>
</comment>
<dbReference type="InterPro" id="IPR012132">
    <property type="entry name" value="GMC_OxRdtase"/>
</dbReference>
<evidence type="ECO:0000256" key="11">
    <source>
        <dbReference type="ARBA" id="ARBA00034010"/>
    </source>
</evidence>
<evidence type="ECO:0000256" key="16">
    <source>
        <dbReference type="PIRSR" id="PIRSR000137-2"/>
    </source>
</evidence>
<evidence type="ECO:0000256" key="13">
    <source>
        <dbReference type="ARBA" id="ARBA00034050"/>
    </source>
</evidence>
<dbReference type="Gene3D" id="3.50.50.60">
    <property type="entry name" value="FAD/NAD(P)-binding domain"/>
    <property type="match status" value="1"/>
</dbReference>
<evidence type="ECO:0000256" key="1">
    <source>
        <dbReference type="ARBA" id="ARBA00001974"/>
    </source>
</evidence>
<dbReference type="SUPFAM" id="SSF51905">
    <property type="entry name" value="FAD/NAD(P)-binding domain"/>
    <property type="match status" value="1"/>
</dbReference>
<evidence type="ECO:0000256" key="4">
    <source>
        <dbReference type="ARBA" id="ARBA00011245"/>
    </source>
</evidence>
<evidence type="ECO:0000256" key="5">
    <source>
        <dbReference type="ARBA" id="ARBA00013177"/>
    </source>
</evidence>
<dbReference type="EC" id="1.1.99.29" evidence="5"/>
<reference evidence="20 21" key="1">
    <citation type="journal article" date="2019" name="Nat. Ecol. Evol.">
        <title>Megaphylogeny resolves global patterns of mushroom evolution.</title>
        <authorList>
            <person name="Varga T."/>
            <person name="Krizsan K."/>
            <person name="Foldi C."/>
            <person name="Dima B."/>
            <person name="Sanchez-Garcia M."/>
            <person name="Sanchez-Ramirez S."/>
            <person name="Szollosi G.J."/>
            <person name="Szarkandi J.G."/>
            <person name="Papp V."/>
            <person name="Albert L."/>
            <person name="Andreopoulos W."/>
            <person name="Angelini C."/>
            <person name="Antonin V."/>
            <person name="Barry K.W."/>
            <person name="Bougher N.L."/>
            <person name="Buchanan P."/>
            <person name="Buyck B."/>
            <person name="Bense V."/>
            <person name="Catcheside P."/>
            <person name="Chovatia M."/>
            <person name="Cooper J."/>
            <person name="Damon W."/>
            <person name="Desjardin D."/>
            <person name="Finy P."/>
            <person name="Geml J."/>
            <person name="Haridas S."/>
            <person name="Hughes K."/>
            <person name="Justo A."/>
            <person name="Karasinski D."/>
            <person name="Kautmanova I."/>
            <person name="Kiss B."/>
            <person name="Kocsube S."/>
            <person name="Kotiranta H."/>
            <person name="LaButti K.M."/>
            <person name="Lechner B.E."/>
            <person name="Liimatainen K."/>
            <person name="Lipzen A."/>
            <person name="Lukacs Z."/>
            <person name="Mihaltcheva S."/>
            <person name="Morgado L.N."/>
            <person name="Niskanen T."/>
            <person name="Noordeloos M.E."/>
            <person name="Ohm R.A."/>
            <person name="Ortiz-Santana B."/>
            <person name="Ovrebo C."/>
            <person name="Racz N."/>
            <person name="Riley R."/>
            <person name="Savchenko A."/>
            <person name="Shiryaev A."/>
            <person name="Soop K."/>
            <person name="Spirin V."/>
            <person name="Szebenyi C."/>
            <person name="Tomsovsky M."/>
            <person name="Tulloss R.E."/>
            <person name="Uehling J."/>
            <person name="Grigoriev I.V."/>
            <person name="Vagvolgyi C."/>
            <person name="Papp T."/>
            <person name="Martin F.M."/>
            <person name="Miettinen O."/>
            <person name="Hibbett D.S."/>
            <person name="Nagy L.G."/>
        </authorList>
    </citation>
    <scope>NUCLEOTIDE SEQUENCE [LARGE SCALE GENOMIC DNA]</scope>
    <source>
        <strain evidence="20 21">CBS 166.37</strain>
    </source>
</reference>
<feature type="domain" description="Glucose-methanol-choline oxidoreductase N-terminal" evidence="18">
    <location>
        <begin position="34"/>
        <end position="342"/>
    </location>
</feature>
<comment type="subcellular location">
    <subcellularLocation>
        <location evidence="2">Secreted</location>
    </subcellularLocation>
</comment>
<dbReference type="AlphaFoldDB" id="A0A5C3LTL4"/>
<comment type="catalytic activity">
    <reaction evidence="14">
        <text>a pyranoside + acceptor = a pyranosid-3,4-diulose + reduced acceptor.</text>
        <dbReference type="EC" id="1.1.99.29"/>
    </reaction>
</comment>
<keyword evidence="21" id="KW-1185">Reference proteome</keyword>
<comment type="subunit">
    <text evidence="4">Monomer.</text>
</comment>
<evidence type="ECO:0000313" key="21">
    <source>
        <dbReference type="Proteomes" id="UP000308652"/>
    </source>
</evidence>
<organism evidence="20 21">
    <name type="scientific">Crucibulum laeve</name>
    <dbReference type="NCBI Taxonomy" id="68775"/>
    <lineage>
        <taxon>Eukaryota</taxon>
        <taxon>Fungi</taxon>
        <taxon>Dikarya</taxon>
        <taxon>Basidiomycota</taxon>
        <taxon>Agaricomycotina</taxon>
        <taxon>Agaricomycetes</taxon>
        <taxon>Agaricomycetidae</taxon>
        <taxon>Agaricales</taxon>
        <taxon>Agaricineae</taxon>
        <taxon>Nidulariaceae</taxon>
        <taxon>Crucibulum</taxon>
    </lineage>
</organism>
<dbReference type="EMBL" id="ML213615">
    <property type="protein sequence ID" value="TFK36270.1"/>
    <property type="molecule type" value="Genomic_DNA"/>
</dbReference>
<dbReference type="InterPro" id="IPR007867">
    <property type="entry name" value="GMC_OxRtase_C"/>
</dbReference>
<dbReference type="PIRSF" id="PIRSF000137">
    <property type="entry name" value="Alcohol_oxidase"/>
    <property type="match status" value="1"/>
</dbReference>
<keyword evidence="17" id="KW-0732">Signal</keyword>
<comment type="catalytic activity">
    <reaction evidence="12">
        <text>pyranose + acceptor = pyranos-3-ulose + reduced acceptor.</text>
        <dbReference type="EC" id="1.1.99.29"/>
    </reaction>
</comment>
<dbReference type="GO" id="GO:0033718">
    <property type="term" value="F:pyranose dehydrogenase (acceptor) activity"/>
    <property type="evidence" value="ECO:0007669"/>
    <property type="project" value="UniProtKB-EC"/>
</dbReference>
<dbReference type="GO" id="GO:0005576">
    <property type="term" value="C:extracellular region"/>
    <property type="evidence" value="ECO:0007669"/>
    <property type="project" value="UniProtKB-SubCell"/>
</dbReference>
<evidence type="ECO:0000256" key="17">
    <source>
        <dbReference type="SAM" id="SignalP"/>
    </source>
</evidence>